<dbReference type="Gene3D" id="3.40.50.450">
    <property type="match status" value="1"/>
</dbReference>
<dbReference type="PANTHER" id="PTHR38440:SF1">
    <property type="entry name" value="UPF0398 PROTEIN SPR0331"/>
    <property type="match status" value="1"/>
</dbReference>
<reference evidence="1" key="1">
    <citation type="submission" date="2024-06" db="EMBL/GenBank/DDBJ databases">
        <title>The genome sequences of Kitasatospora sp. strain HUAS MG31.</title>
        <authorList>
            <person name="Mo P."/>
        </authorList>
    </citation>
    <scope>NUCLEOTIDE SEQUENCE</scope>
    <source>
        <strain evidence="1">HUAS MG31</strain>
    </source>
</reference>
<dbReference type="AlphaFoldDB" id="A0AAU8JYS3"/>
<dbReference type="RefSeq" id="WP_354641895.1">
    <property type="nucleotide sequence ID" value="NZ_CP159872.1"/>
</dbReference>
<organism evidence="1">
    <name type="scientific">Kitasatospora camelliae</name>
    <dbReference type="NCBI Taxonomy" id="3156397"/>
    <lineage>
        <taxon>Bacteria</taxon>
        <taxon>Bacillati</taxon>
        <taxon>Actinomycetota</taxon>
        <taxon>Actinomycetes</taxon>
        <taxon>Kitasatosporales</taxon>
        <taxon>Streptomycetaceae</taxon>
        <taxon>Kitasatospora</taxon>
    </lineage>
</organism>
<dbReference type="KEGG" id="kcm:ABWK59_19595"/>
<dbReference type="InterPro" id="IPR010697">
    <property type="entry name" value="YspA"/>
</dbReference>
<sequence>MTVIAVTGHRDLAEATVPLVRGALRELLAAHPAEELTGLSCLAEGADALFAEAVLAHGGRLVAVLPSPAYRAERVGPGYAPAFDRLCASAAEILVLPHATADDRAFTAANDLLLARAGLLVAVWDGHPGNGPGGTAHAVAAARTTGLPVTVLWPPTATRTGHP</sequence>
<dbReference type="EMBL" id="CP159872">
    <property type="protein sequence ID" value="XCM80959.1"/>
    <property type="molecule type" value="Genomic_DNA"/>
</dbReference>
<dbReference type="SUPFAM" id="SSF102405">
    <property type="entry name" value="MCP/YpsA-like"/>
    <property type="match status" value="1"/>
</dbReference>
<accession>A0AAU8JYS3</accession>
<dbReference type="PANTHER" id="PTHR38440">
    <property type="entry name" value="UPF0398 PROTEIN YPSA"/>
    <property type="match status" value="1"/>
</dbReference>
<gene>
    <name evidence="1" type="ORF">ABWK59_19595</name>
</gene>
<protein>
    <submittedName>
        <fullName evidence="1">Uncharacterized protein</fullName>
    </submittedName>
</protein>
<evidence type="ECO:0000313" key="1">
    <source>
        <dbReference type="EMBL" id="XCM80959.1"/>
    </source>
</evidence>
<proteinExistence type="predicted"/>
<name>A0AAU8JYS3_9ACTN</name>